<dbReference type="InterPro" id="IPR000601">
    <property type="entry name" value="PKD_dom"/>
</dbReference>
<feature type="binding site" description="covalent" evidence="6">
    <location>
        <position position="635"/>
    </location>
    <ligand>
        <name>heme c</name>
        <dbReference type="ChEBI" id="CHEBI:61717"/>
    </ligand>
</feature>
<dbReference type="PANTHER" id="PTHR19328:SF75">
    <property type="entry name" value="ALDOSE SUGAR DEHYDROGENASE YLII"/>
    <property type="match status" value="1"/>
</dbReference>
<dbReference type="Gene3D" id="1.10.760.10">
    <property type="entry name" value="Cytochrome c-like domain"/>
    <property type="match status" value="1"/>
</dbReference>
<dbReference type="InterPro" id="IPR013783">
    <property type="entry name" value="Ig-like_fold"/>
</dbReference>
<dbReference type="InterPro" id="IPR011042">
    <property type="entry name" value="6-blade_b-propeller_TolB-like"/>
</dbReference>
<dbReference type="Gene3D" id="2.120.10.30">
    <property type="entry name" value="TolB, C-terminal domain"/>
    <property type="match status" value="1"/>
</dbReference>
<dbReference type="SUPFAM" id="SSF49299">
    <property type="entry name" value="PKD domain"/>
    <property type="match status" value="1"/>
</dbReference>
<evidence type="ECO:0000256" key="2">
    <source>
        <dbReference type="ARBA" id="ARBA00022617"/>
    </source>
</evidence>
<evidence type="ECO:0000313" key="10">
    <source>
        <dbReference type="Proteomes" id="UP000198670"/>
    </source>
</evidence>
<evidence type="ECO:0000256" key="4">
    <source>
        <dbReference type="ARBA" id="ARBA00022982"/>
    </source>
</evidence>
<sequence length="881" mass="98542">MLTNWLSYFAGFFFFILCIHGCRDRDSARKTPPETNRFTLVELAKGLDEPMELGFLPDGDILVIERKGAIKRYSQADRAISIVDTLPVFHGLEDGLLGMALDPAFERNRWIYLFYSPDGDNPIQQVSRFTLDGNPLALSDEKKLLEINVQREECCHSAGSLKFGPDGMLFIAVGDNTNPHNQGYYNSIDERPGREYWDAQRTAANTNDLRGKVLRIKPEDDGTYRIPEGNLFPEGTPKTRPEIYAMGCRNPYRIAVDPKTGWLLWGDVGQNTIDDPSRGPISYDEWHLAKEPGFFGWPYFAGPNAPYSDFDYATGINGPFYEAEKPINNSPNNTGLQELPPAKPALIWYSYDESTEFDHLGTGGKSPIAGPVYHRDRYPAAGAAAGRKFPAYYDGKWFIAEWMRDWINVITLNDNGELIHIEPFLPDETFYHPIDLQFGPDGALYVLDYGTNWFAKNVDSRLVRIEYEAGNRKPITSAGADVTAGAAPLTVHFSSEGTFDHDKNDRLTYAWDFGPDIPASSDPNPVVTFEEARVYTVTLQVTDSEGAAASQTLRIQVGNSPPELTLDFEGNRSFYWDNRELDYRLQVTDKEDGSLHSGIDPASVKFYRLYGKADVFAESGAATSAGLELILNSDCRSCHALNEVSVGPSYYSIAQRYTGDSTTVDRLAKTVISGGSGVWGERVMSAHPQLTLEEATEMVNYILSISKVKIEELPLQGKHVFNLHPPEKTEQENYTFKAAYTDKGNAPATPLTTERSWTFRPTQIGAITCDGHSQCDLNAQTRTVRFNRDKAYILFRDIDLTGIQSLTLGADTAQAEGKVEIRMGKPDGELLGQAVVDSDRQITLPLGNRPVIGDIYVIYRNEKVKSAEDEVLYLKWIRFNR</sequence>
<feature type="binding site" description="covalent" evidence="6">
    <location>
        <position position="639"/>
    </location>
    <ligand>
        <name>heme c</name>
        <dbReference type="ChEBI" id="CHEBI:61717"/>
    </ligand>
</feature>
<evidence type="ECO:0000256" key="1">
    <source>
        <dbReference type="ARBA" id="ARBA00022448"/>
    </source>
</evidence>
<organism evidence="9 10">
    <name type="scientific">Parapedobacter indicus</name>
    <dbReference type="NCBI Taxonomy" id="1477437"/>
    <lineage>
        <taxon>Bacteria</taxon>
        <taxon>Pseudomonadati</taxon>
        <taxon>Bacteroidota</taxon>
        <taxon>Sphingobacteriia</taxon>
        <taxon>Sphingobacteriales</taxon>
        <taxon>Sphingobacteriaceae</taxon>
        <taxon>Parapedobacter</taxon>
    </lineage>
</organism>
<dbReference type="OrthoDB" id="9816308at2"/>
<dbReference type="SMART" id="SM00089">
    <property type="entry name" value="PKD"/>
    <property type="match status" value="1"/>
</dbReference>
<dbReference type="InterPro" id="IPR009056">
    <property type="entry name" value="Cyt_c-like_dom"/>
</dbReference>
<dbReference type="CDD" id="cd00146">
    <property type="entry name" value="PKD"/>
    <property type="match status" value="1"/>
</dbReference>
<dbReference type="InterPro" id="IPR035986">
    <property type="entry name" value="PKD_dom_sf"/>
</dbReference>
<dbReference type="GO" id="GO:0005506">
    <property type="term" value="F:iron ion binding"/>
    <property type="evidence" value="ECO:0007669"/>
    <property type="project" value="InterPro"/>
</dbReference>
<feature type="domain" description="Cytochrome c" evidence="8">
    <location>
        <begin position="621"/>
        <end position="706"/>
    </location>
</feature>
<reference evidence="9 10" key="1">
    <citation type="submission" date="2016-10" db="EMBL/GenBank/DDBJ databases">
        <authorList>
            <person name="de Groot N.N."/>
        </authorList>
    </citation>
    <scope>NUCLEOTIDE SEQUENCE [LARGE SCALE GENOMIC DNA]</scope>
    <source>
        <strain evidence="9 10">RK1</strain>
    </source>
</reference>
<comment type="PTM">
    <text evidence="6">Binds 1 heme c group covalently per subunit.</text>
</comment>
<keyword evidence="2 6" id="KW-0349">Heme</keyword>
<feature type="domain" description="PKD" evidence="7">
    <location>
        <begin position="474"/>
        <end position="557"/>
    </location>
</feature>
<protein>
    <submittedName>
        <fullName evidence="9">Cytochrome c</fullName>
    </submittedName>
</protein>
<dbReference type="CDD" id="cd04084">
    <property type="entry name" value="CBM6_xylanase-like"/>
    <property type="match status" value="1"/>
</dbReference>
<dbReference type="InterPro" id="IPR011041">
    <property type="entry name" value="Quinoprot_gluc/sorb_DH_b-prop"/>
</dbReference>
<dbReference type="STRING" id="1477437.SAMN05444682_103291"/>
<evidence type="ECO:0000259" key="7">
    <source>
        <dbReference type="PROSITE" id="PS50093"/>
    </source>
</evidence>
<dbReference type="AlphaFoldDB" id="A0A1I3HB56"/>
<dbReference type="EMBL" id="FOQO01000003">
    <property type="protein sequence ID" value="SFI32976.1"/>
    <property type="molecule type" value="Genomic_DNA"/>
</dbReference>
<dbReference type="PROSITE" id="PS51007">
    <property type="entry name" value="CYTC"/>
    <property type="match status" value="1"/>
</dbReference>
<dbReference type="GO" id="GO:0020037">
    <property type="term" value="F:heme binding"/>
    <property type="evidence" value="ECO:0007669"/>
    <property type="project" value="InterPro"/>
</dbReference>
<dbReference type="PANTHER" id="PTHR19328">
    <property type="entry name" value="HEDGEHOG-INTERACTING PROTEIN"/>
    <property type="match status" value="1"/>
</dbReference>
<dbReference type="InterPro" id="IPR022409">
    <property type="entry name" value="PKD/Chitinase_dom"/>
</dbReference>
<dbReference type="Pfam" id="PF18911">
    <property type="entry name" value="PKD_4"/>
    <property type="match status" value="1"/>
</dbReference>
<keyword evidence="5 6" id="KW-0408">Iron</keyword>
<evidence type="ECO:0000256" key="6">
    <source>
        <dbReference type="PIRSR" id="PIRSR602324-1"/>
    </source>
</evidence>
<dbReference type="InterPro" id="IPR036909">
    <property type="entry name" value="Cyt_c-like_dom_sf"/>
</dbReference>
<evidence type="ECO:0000256" key="5">
    <source>
        <dbReference type="ARBA" id="ARBA00023004"/>
    </source>
</evidence>
<dbReference type="Pfam" id="PF00034">
    <property type="entry name" value="Cytochrom_C"/>
    <property type="match status" value="1"/>
</dbReference>
<dbReference type="SUPFAM" id="SSF50952">
    <property type="entry name" value="Soluble quinoprotein glucose dehydrogenase"/>
    <property type="match status" value="1"/>
</dbReference>
<name>A0A1I3HB56_9SPHI</name>
<dbReference type="PROSITE" id="PS50093">
    <property type="entry name" value="PKD"/>
    <property type="match status" value="1"/>
</dbReference>
<keyword evidence="4" id="KW-0249">Electron transport</keyword>
<accession>A0A1I3HB56</accession>
<dbReference type="SUPFAM" id="SSF46626">
    <property type="entry name" value="Cytochrome c"/>
    <property type="match status" value="1"/>
</dbReference>
<dbReference type="Gene3D" id="2.60.40.10">
    <property type="entry name" value="Immunoglobulins"/>
    <property type="match status" value="1"/>
</dbReference>
<dbReference type="Pfam" id="PF07995">
    <property type="entry name" value="GSDH"/>
    <property type="match status" value="1"/>
</dbReference>
<evidence type="ECO:0000313" key="9">
    <source>
        <dbReference type="EMBL" id="SFI32976.1"/>
    </source>
</evidence>
<keyword evidence="1" id="KW-0813">Transport</keyword>
<dbReference type="Proteomes" id="UP000198670">
    <property type="component" value="Unassembled WGS sequence"/>
</dbReference>
<keyword evidence="3 6" id="KW-0479">Metal-binding</keyword>
<keyword evidence="10" id="KW-1185">Reference proteome</keyword>
<dbReference type="InterPro" id="IPR002324">
    <property type="entry name" value="Cyt_c_ID"/>
</dbReference>
<dbReference type="GO" id="GO:0009055">
    <property type="term" value="F:electron transfer activity"/>
    <property type="evidence" value="ECO:0007669"/>
    <property type="project" value="InterPro"/>
</dbReference>
<evidence type="ECO:0000256" key="3">
    <source>
        <dbReference type="ARBA" id="ARBA00022723"/>
    </source>
</evidence>
<dbReference type="InterPro" id="IPR012938">
    <property type="entry name" value="Glc/Sorbosone_DH"/>
</dbReference>
<proteinExistence type="predicted"/>
<feature type="binding site" description="covalent" evidence="6">
    <location>
        <position position="684"/>
    </location>
    <ligand>
        <name>heme c</name>
        <dbReference type="ChEBI" id="CHEBI:61717"/>
    </ligand>
</feature>
<evidence type="ECO:0000259" key="8">
    <source>
        <dbReference type="PROSITE" id="PS51007"/>
    </source>
</evidence>
<dbReference type="RefSeq" id="WP_090626071.1">
    <property type="nucleotide sequence ID" value="NZ_FOQO01000003.1"/>
</dbReference>
<gene>
    <name evidence="9" type="ORF">SAMN05444682_103291</name>
</gene>
<dbReference type="Gene3D" id="2.60.120.260">
    <property type="entry name" value="Galactose-binding domain-like"/>
    <property type="match status" value="1"/>
</dbReference>
<dbReference type="PRINTS" id="PR00606">
    <property type="entry name" value="CYTCHROMECID"/>
</dbReference>